<feature type="region of interest" description="Disordered" evidence="1">
    <location>
        <begin position="296"/>
        <end position="336"/>
    </location>
</feature>
<dbReference type="InterPro" id="IPR032675">
    <property type="entry name" value="LRR_dom_sf"/>
</dbReference>
<evidence type="ECO:0000256" key="1">
    <source>
        <dbReference type="SAM" id="MobiDB-lite"/>
    </source>
</evidence>
<dbReference type="AlphaFoldDB" id="A0A1Y2GYG1"/>
<dbReference type="EMBL" id="MCFF01000004">
    <property type="protein sequence ID" value="ORZ27329.1"/>
    <property type="molecule type" value="Genomic_DNA"/>
</dbReference>
<dbReference type="GeneID" id="33564782"/>
<feature type="compositionally biased region" description="Polar residues" evidence="1">
    <location>
        <begin position="296"/>
        <end position="311"/>
    </location>
</feature>
<dbReference type="Gene3D" id="3.80.10.10">
    <property type="entry name" value="Ribonuclease Inhibitor"/>
    <property type="match status" value="1"/>
</dbReference>
<dbReference type="SUPFAM" id="SSF52047">
    <property type="entry name" value="RNI-like"/>
    <property type="match status" value="1"/>
</dbReference>
<evidence type="ECO:0000313" key="3">
    <source>
        <dbReference type="Proteomes" id="UP000193648"/>
    </source>
</evidence>
<organism evidence="2 3">
    <name type="scientific">Lobosporangium transversale</name>
    <dbReference type="NCBI Taxonomy" id="64571"/>
    <lineage>
        <taxon>Eukaryota</taxon>
        <taxon>Fungi</taxon>
        <taxon>Fungi incertae sedis</taxon>
        <taxon>Mucoromycota</taxon>
        <taxon>Mortierellomycotina</taxon>
        <taxon>Mortierellomycetes</taxon>
        <taxon>Mortierellales</taxon>
        <taxon>Mortierellaceae</taxon>
        <taxon>Lobosporangium</taxon>
    </lineage>
</organism>
<name>A0A1Y2GYG1_9FUNG</name>
<dbReference type="InterPro" id="IPR036047">
    <property type="entry name" value="F-box-like_dom_sf"/>
</dbReference>
<dbReference type="RefSeq" id="XP_021885056.1">
    <property type="nucleotide sequence ID" value="XM_022022938.1"/>
</dbReference>
<evidence type="ECO:0008006" key="4">
    <source>
        <dbReference type="Google" id="ProtNLM"/>
    </source>
</evidence>
<reference evidence="2 3" key="1">
    <citation type="submission" date="2016-07" db="EMBL/GenBank/DDBJ databases">
        <title>Pervasive Adenine N6-methylation of Active Genes in Fungi.</title>
        <authorList>
            <consortium name="DOE Joint Genome Institute"/>
            <person name="Mondo S.J."/>
            <person name="Dannebaum R.O."/>
            <person name="Kuo R.C."/>
            <person name="Labutti K."/>
            <person name="Haridas S."/>
            <person name="Kuo A."/>
            <person name="Salamov A."/>
            <person name="Ahrendt S.R."/>
            <person name="Lipzen A."/>
            <person name="Sullivan W."/>
            <person name="Andreopoulos W.B."/>
            <person name="Clum A."/>
            <person name="Lindquist E."/>
            <person name="Daum C."/>
            <person name="Ramamoorthy G.K."/>
            <person name="Gryganskyi A."/>
            <person name="Culley D."/>
            <person name="Magnuson J.K."/>
            <person name="James T.Y."/>
            <person name="O'Malley M.A."/>
            <person name="Stajich J.E."/>
            <person name="Spatafora J.W."/>
            <person name="Visel A."/>
            <person name="Grigoriev I.V."/>
        </authorList>
    </citation>
    <scope>NUCLEOTIDE SEQUENCE [LARGE SCALE GENOMIC DNA]</scope>
    <source>
        <strain evidence="2 3">NRRL 3116</strain>
    </source>
</reference>
<accession>A0A1Y2GYG1</accession>
<dbReference type="Proteomes" id="UP000193648">
    <property type="component" value="Unassembled WGS sequence"/>
</dbReference>
<protein>
    <recommendedName>
        <fullName evidence="4">F-box domain-containing protein</fullName>
    </recommendedName>
</protein>
<keyword evidence="3" id="KW-1185">Reference proteome</keyword>
<proteinExistence type="predicted"/>
<dbReference type="OrthoDB" id="2351521at2759"/>
<evidence type="ECO:0000313" key="2">
    <source>
        <dbReference type="EMBL" id="ORZ27329.1"/>
    </source>
</evidence>
<gene>
    <name evidence="2" type="ORF">BCR41DRAFT_346661</name>
</gene>
<dbReference type="SUPFAM" id="SSF81383">
    <property type="entry name" value="F-box domain"/>
    <property type="match status" value="1"/>
</dbReference>
<sequence length="791" mass="90113">MNNLVLSLFESPELTKLVAQYLTVHDIAHCILTCKTLSRLFEPYLWRQLLLRNHSHYNILPRNPISNINNGNRNDNASRYHLNYQFLYQNNPLLLCPPSGFSRNRHHLHYFIDLAEGEAPIEKYLEIMVDGLPLLPALSDSAEASTPTHEATVATLTESLSTTLSSTSSNSMINLRELKLSHLTRSRIDPLSISAPVNHLLLLRILHSNSNLTHLDLPVTVLTQDPLLVQCFLDVISTNLQHLQRLILNGTSAHSTSSNNTAGDIISAETSVQFLGTCLQHPRLRDLQCNFTMDDSKETTSWGGRTPTPMSWSHVESGQDQGGQQHSGGRGREEEELEELCSEYSYESFNRIPNYETQLLGLLKTLSVADRAKEEAGLPTACPLLALKLPATRFGYPDSFLDRFLLSLENLERLNITDILEGHEDELEPLVEECCPKLRHIDCSFDYTQYSGKPIISVIHGCATHAGLISFRGFGYDDQEDEEQEKYYKPSTTSSSSRKTIIPTVVQILVHKHSKTLEVIELPNCGAIRSKDLQLILTTCPRLRRLWVWPENNNGQIALEFVDVVKDEWVCLGLEELQLTLTRQSDDHSQLTGSADHSIKGKETMPYYLRQPVTRRRGESYSSFSSDRQMAQMAKEVYAQIGRLINLRSLVLGCDKDEPSDLEYFAKDLTLNRGYLSELSKLKELRHFGMTTNFWLKMRQAETKFMLKQWPKLERITFGEDNYHFLNHGGGRNGSRHFRSAYGHGYDYSCSALLSQLADLDIADEDHWQLMQEKRPWLRFVQASLYKKQRS</sequence>
<comment type="caution">
    <text evidence="2">The sequence shown here is derived from an EMBL/GenBank/DDBJ whole genome shotgun (WGS) entry which is preliminary data.</text>
</comment>
<dbReference type="InParanoid" id="A0A1Y2GYG1"/>